<evidence type="ECO:0000313" key="2">
    <source>
        <dbReference type="Proteomes" id="UP001605036"/>
    </source>
</evidence>
<dbReference type="Proteomes" id="UP001605036">
    <property type="component" value="Unassembled WGS sequence"/>
</dbReference>
<comment type="caution">
    <text evidence="1">The sequence shown here is derived from an EMBL/GenBank/DDBJ whole genome shotgun (WGS) entry which is preliminary data.</text>
</comment>
<reference evidence="1 2" key="1">
    <citation type="submission" date="2024-09" db="EMBL/GenBank/DDBJ databases">
        <title>Chromosome-scale assembly of Riccia fluitans.</title>
        <authorList>
            <person name="Paukszto L."/>
            <person name="Sawicki J."/>
            <person name="Karawczyk K."/>
            <person name="Piernik-Szablinska J."/>
            <person name="Szczecinska M."/>
            <person name="Mazdziarz M."/>
        </authorList>
    </citation>
    <scope>NUCLEOTIDE SEQUENCE [LARGE SCALE GENOMIC DNA]</scope>
    <source>
        <strain evidence="1">Rf_01</strain>
        <tissue evidence="1">Aerial parts of the thallus</tissue>
    </source>
</reference>
<organism evidence="1 2">
    <name type="scientific">Riccia fluitans</name>
    <dbReference type="NCBI Taxonomy" id="41844"/>
    <lineage>
        <taxon>Eukaryota</taxon>
        <taxon>Viridiplantae</taxon>
        <taxon>Streptophyta</taxon>
        <taxon>Embryophyta</taxon>
        <taxon>Marchantiophyta</taxon>
        <taxon>Marchantiopsida</taxon>
        <taxon>Marchantiidae</taxon>
        <taxon>Marchantiales</taxon>
        <taxon>Ricciaceae</taxon>
        <taxon>Riccia</taxon>
    </lineage>
</organism>
<gene>
    <name evidence="1" type="ORF">R1flu_002565</name>
</gene>
<evidence type="ECO:0000313" key="1">
    <source>
        <dbReference type="EMBL" id="KAL2622360.1"/>
    </source>
</evidence>
<protein>
    <submittedName>
        <fullName evidence="1">Uncharacterized protein</fullName>
    </submittedName>
</protein>
<accession>A0ABD1Y6M9</accession>
<sequence length="115" mass="12866">MLAEQCPPQWDNRELIISRQHNHLGHKLLRRTSTYAACCCLARRTLTGTKGICIADALAKVAGTCRTITAFGIVLSSVRFVKKKMLSLFGDISPPESSNNLLDRQHPVGHYRSRF</sequence>
<keyword evidence="2" id="KW-1185">Reference proteome</keyword>
<dbReference type="EMBL" id="JBHFFA010000006">
    <property type="protein sequence ID" value="KAL2622360.1"/>
    <property type="molecule type" value="Genomic_DNA"/>
</dbReference>
<dbReference type="AlphaFoldDB" id="A0ABD1Y6M9"/>
<proteinExistence type="predicted"/>
<name>A0ABD1Y6M9_9MARC</name>